<proteinExistence type="predicted"/>
<gene>
    <name evidence="1" type="ORF">ALO43_200070</name>
</gene>
<name>A0AA40P322_9PSED</name>
<dbReference type="AlphaFoldDB" id="A0AA40P322"/>
<reference evidence="1 2" key="1">
    <citation type="submission" date="2015-09" db="EMBL/GenBank/DDBJ databases">
        <title>Genome announcement of multiple Pseudomonas syringae strains.</title>
        <authorList>
            <person name="Thakur S."/>
            <person name="Wang P.W."/>
            <person name="Gong Y."/>
            <person name="Weir B.S."/>
            <person name="Guttman D.S."/>
        </authorList>
    </citation>
    <scope>NUCLEOTIDE SEQUENCE [LARGE SCALE GENOMIC DNA]</scope>
    <source>
        <strain evidence="1 2">ICMP9151</strain>
    </source>
</reference>
<protein>
    <submittedName>
        <fullName evidence="1">Transposase</fullName>
    </submittedName>
</protein>
<dbReference type="Proteomes" id="UP000050523">
    <property type="component" value="Unassembled WGS sequence"/>
</dbReference>
<sequence length="74" mass="8250">MRTRVAAADRAIVTTADDLAVLHHDCTDWHFAQQCALRGERQCLAHEVLILAAVDDLRLTHHDTSMAAMRPVSM</sequence>
<dbReference type="EMBL" id="LJRO01000359">
    <property type="protein sequence ID" value="KPY95204.1"/>
    <property type="molecule type" value="Genomic_DNA"/>
</dbReference>
<evidence type="ECO:0000313" key="2">
    <source>
        <dbReference type="Proteomes" id="UP000050523"/>
    </source>
</evidence>
<evidence type="ECO:0000313" key="1">
    <source>
        <dbReference type="EMBL" id="KPY95204.1"/>
    </source>
</evidence>
<organism evidence="1 2">
    <name type="scientific">Pseudomonas tremae</name>
    <dbReference type="NCBI Taxonomy" id="200454"/>
    <lineage>
        <taxon>Bacteria</taxon>
        <taxon>Pseudomonadati</taxon>
        <taxon>Pseudomonadota</taxon>
        <taxon>Gammaproteobacteria</taxon>
        <taxon>Pseudomonadales</taxon>
        <taxon>Pseudomonadaceae</taxon>
        <taxon>Pseudomonas</taxon>
    </lineage>
</organism>
<comment type="caution">
    <text evidence="1">The sequence shown here is derived from an EMBL/GenBank/DDBJ whole genome shotgun (WGS) entry which is preliminary data.</text>
</comment>
<accession>A0AA40P322</accession>